<sequence length="188" mass="21398">MSHAARIFVKGDQRLELTPEDFRSKMIARGVTNDPVIVLYTNLRATGYDQLAAFSVTFADFLITGSETAIKICEAFESTNFYHSLLDEVEEFLGAERIRDELKARMIEISGSARDHAMSTRPAFQNFAPDMLRGWERDFAAFAEFSRKRQSETFDRITREAQREAGQADASREHAHEKLTRLGFHPAS</sequence>
<dbReference type="Proteomes" id="UP000238982">
    <property type="component" value="Unassembled WGS sequence"/>
</dbReference>
<evidence type="ECO:0000313" key="2">
    <source>
        <dbReference type="EMBL" id="PRF58031.1"/>
    </source>
</evidence>
<feature type="region of interest" description="Disordered" evidence="1">
    <location>
        <begin position="153"/>
        <end position="188"/>
    </location>
</feature>
<feature type="compositionally biased region" description="Basic and acidic residues" evidence="1">
    <location>
        <begin position="170"/>
        <end position="180"/>
    </location>
</feature>
<accession>A0A2S9MHN5</accession>
<comment type="caution">
    <text evidence="2">The sequence shown here is derived from an EMBL/GenBank/DDBJ whole genome shotgun (WGS) entry which is preliminary data.</text>
</comment>
<organism evidence="2 3">
    <name type="scientific">Burkholderia multivorans</name>
    <dbReference type="NCBI Taxonomy" id="87883"/>
    <lineage>
        <taxon>Bacteria</taxon>
        <taxon>Pseudomonadati</taxon>
        <taxon>Pseudomonadota</taxon>
        <taxon>Betaproteobacteria</taxon>
        <taxon>Burkholderiales</taxon>
        <taxon>Burkholderiaceae</taxon>
        <taxon>Burkholderia</taxon>
        <taxon>Burkholderia cepacia complex</taxon>
    </lineage>
</organism>
<feature type="compositionally biased region" description="Basic and acidic residues" evidence="1">
    <location>
        <begin position="153"/>
        <end position="163"/>
    </location>
</feature>
<proteinExistence type="predicted"/>
<dbReference type="EMBL" id="PVGH01000080">
    <property type="protein sequence ID" value="PRF58031.1"/>
    <property type="molecule type" value="Genomic_DNA"/>
</dbReference>
<evidence type="ECO:0000256" key="1">
    <source>
        <dbReference type="SAM" id="MobiDB-lite"/>
    </source>
</evidence>
<evidence type="ECO:0000313" key="3">
    <source>
        <dbReference type="Proteomes" id="UP000238982"/>
    </source>
</evidence>
<dbReference type="RefSeq" id="WP_105761437.1">
    <property type="nucleotide sequence ID" value="NZ_CP090771.1"/>
</dbReference>
<name>A0A2S9MHN5_9BURK</name>
<dbReference type="AlphaFoldDB" id="A0A2S9MHN5"/>
<protein>
    <submittedName>
        <fullName evidence="2">Uncharacterized protein</fullName>
    </submittedName>
</protein>
<reference evidence="2 3" key="1">
    <citation type="submission" date="2018-03" db="EMBL/GenBank/DDBJ databases">
        <authorList>
            <person name="Keele B.F."/>
        </authorList>
    </citation>
    <scope>NUCLEOTIDE SEQUENCE [LARGE SCALE GENOMIC DNA]</scope>
    <source>
        <strain evidence="2 3">AU19729</strain>
    </source>
</reference>
<gene>
    <name evidence="2" type="ORF">C6Q15_20260</name>
</gene>